<feature type="compositionally biased region" description="Low complexity" evidence="2">
    <location>
        <begin position="842"/>
        <end position="854"/>
    </location>
</feature>
<organism evidence="3 4">
    <name type="scientific">Kwoniella shivajii</name>
    <dbReference type="NCBI Taxonomy" id="564305"/>
    <lineage>
        <taxon>Eukaryota</taxon>
        <taxon>Fungi</taxon>
        <taxon>Dikarya</taxon>
        <taxon>Basidiomycota</taxon>
        <taxon>Agaricomycotina</taxon>
        <taxon>Tremellomycetes</taxon>
        <taxon>Tremellales</taxon>
        <taxon>Cryptococcaceae</taxon>
        <taxon>Kwoniella</taxon>
    </lineage>
</organism>
<feature type="region of interest" description="Disordered" evidence="2">
    <location>
        <begin position="827"/>
        <end position="895"/>
    </location>
</feature>
<gene>
    <name evidence="3" type="ORF">IL334_003900</name>
</gene>
<feature type="region of interest" description="Disordered" evidence="2">
    <location>
        <begin position="192"/>
        <end position="264"/>
    </location>
</feature>
<keyword evidence="4" id="KW-1185">Reference proteome</keyword>
<sequence length="895" mass="99347">MSDAGGIAPDPVIVNMDSLSEDRWRPYDRPRIRHVTGIRIHQLTLPESLSYASRLIPSTSEDEDGYTLSPLGESSRSFSHRHRRSSNASSASYPFPRRQNLDKRERSSSTSTTRPVEPSSPTVSIHHTAPKTRFTRARAPTLAGEVLEHIHDHDTDSSLISSESKEQEQINSYDYEDRKPLKCFITLTLPPSQLDVPKEREDSRRRTKSDERDLRSGDSLRRITRTPSSHSISVPNTPTKPRLKHTLSSSSSNSSIMTPDQPRSKTVYLNLPEKSSNGIGNGRAHSTMGHSLGRTTSRLSDNVSLHSYNGSTAPSTFRAPNLLKKSGPSLSISHQIANSHSSPTQLTLYDNPSPHLKAKTSRESLRKEVKNKAVPEIQIPFYVSPIHHPSTHPRFVGLESSDFADWLTSTQSATDEMILEVWVEMSPDKWTKIDSVGGKVNLSELRKGQSKRTNGIEFTLSHDSKEIYHVANSDEDAEEEQVKSGAIVERSLRETRMKKGIGVGGLHQLVNLQAVISDTEKSIEQVRWNIDTLLIQDTDWRCLKRDISERRSRIEWLKSKVAEVEKTTREVQARITLNQQGIDIRRDNLQGAQEADELRMGSGRDLEVEIRNMESERQSLESPTHTLRAHHIQTLDSLFPIQSLDPAHLLYTILKVPLPIPVGTKDPAPPLSLPEYKVDERTTAAALGYVAMVVQILGNLGGAVGGLPYTITCAGSRSAVRDGTGVMQGPRSFPLYAKGVERYRYEYAVFLLNKNIEMIMSENNIRLLDLRHTLPNLKNLLLTLSSPNLPPPISRMGSRAVSYRSGTPTLLNGGGIGGWSRSSSAAWQSTLRSPGGSTIGDSPSKSALPSASPLRAIQHPSERRSESMKNEVELGSDDETDEEDYGSSLKDEVVA</sequence>
<evidence type="ECO:0000313" key="4">
    <source>
        <dbReference type="Proteomes" id="UP001329825"/>
    </source>
</evidence>
<reference evidence="3 4" key="1">
    <citation type="submission" date="2024-01" db="EMBL/GenBank/DDBJ databases">
        <title>Comparative genomics of Cryptococcus and Kwoniella reveals pathogenesis evolution and contrasting modes of karyotype evolution via chromosome fusion or intercentromeric recombination.</title>
        <authorList>
            <person name="Coelho M.A."/>
            <person name="David-Palma M."/>
            <person name="Shea T."/>
            <person name="Bowers K."/>
            <person name="McGinley-Smith S."/>
            <person name="Mohammad A.W."/>
            <person name="Gnirke A."/>
            <person name="Yurkov A.M."/>
            <person name="Nowrousian M."/>
            <person name="Sun S."/>
            <person name="Cuomo C.A."/>
            <person name="Heitman J."/>
        </authorList>
    </citation>
    <scope>NUCLEOTIDE SEQUENCE [LARGE SCALE GENOMIC DNA]</scope>
    <source>
        <strain evidence="3">CBS 11374</strain>
    </source>
</reference>
<feature type="compositionally biased region" description="Basic and acidic residues" evidence="2">
    <location>
        <begin position="860"/>
        <end position="872"/>
    </location>
</feature>
<dbReference type="PANTHER" id="PTHR15157:SF5">
    <property type="entry name" value="UV RADIATION RESISTANCE-ASSOCIATED GENE PROTEIN"/>
    <property type="match status" value="1"/>
</dbReference>
<evidence type="ECO:0000313" key="3">
    <source>
        <dbReference type="EMBL" id="WRT66935.1"/>
    </source>
</evidence>
<feature type="compositionally biased region" description="Polar residues" evidence="2">
    <location>
        <begin position="830"/>
        <end position="841"/>
    </location>
</feature>
<evidence type="ECO:0000256" key="2">
    <source>
        <dbReference type="SAM" id="MobiDB-lite"/>
    </source>
</evidence>
<dbReference type="RefSeq" id="XP_062791675.1">
    <property type="nucleotide sequence ID" value="XM_062935624.1"/>
</dbReference>
<proteinExistence type="predicted"/>
<name>A0ABZ1D0L0_9TREE</name>
<feature type="region of interest" description="Disordered" evidence="2">
    <location>
        <begin position="153"/>
        <end position="174"/>
    </location>
</feature>
<feature type="region of interest" description="Disordered" evidence="2">
    <location>
        <begin position="59"/>
        <end position="137"/>
    </location>
</feature>
<dbReference type="GeneID" id="87956031"/>
<keyword evidence="1" id="KW-0175">Coiled coil</keyword>
<dbReference type="Proteomes" id="UP001329825">
    <property type="component" value="Chromosome 5"/>
</dbReference>
<evidence type="ECO:0000256" key="1">
    <source>
        <dbReference type="ARBA" id="ARBA00023054"/>
    </source>
</evidence>
<feature type="compositionally biased region" description="Basic and acidic residues" evidence="2">
    <location>
        <begin position="196"/>
        <end position="221"/>
    </location>
</feature>
<dbReference type="EMBL" id="CP141885">
    <property type="protein sequence ID" value="WRT66935.1"/>
    <property type="molecule type" value="Genomic_DNA"/>
</dbReference>
<feature type="compositionally biased region" description="Low complexity" evidence="2">
    <location>
        <begin position="108"/>
        <end position="124"/>
    </location>
</feature>
<protein>
    <submittedName>
        <fullName evidence="3">Uncharacterized protein</fullName>
    </submittedName>
</protein>
<feature type="compositionally biased region" description="Polar residues" evidence="2">
    <location>
        <begin position="225"/>
        <end position="239"/>
    </location>
</feature>
<accession>A0ABZ1D0L0</accession>
<dbReference type="PANTHER" id="PTHR15157">
    <property type="entry name" value="UV RADIATION RESISTANCE-ASSOCIATED GENE PROTEIN"/>
    <property type="match status" value="1"/>
</dbReference>
<feature type="compositionally biased region" description="Acidic residues" evidence="2">
    <location>
        <begin position="874"/>
        <end position="885"/>
    </location>
</feature>